<evidence type="ECO:0000313" key="2">
    <source>
        <dbReference type="RefSeq" id="XP_075077165.1"/>
    </source>
</evidence>
<accession>A0AC58RWN9</accession>
<reference evidence="2" key="2">
    <citation type="submission" date="2025-08" db="UniProtKB">
        <authorList>
            <consortium name="RefSeq"/>
        </authorList>
    </citation>
    <scope>IDENTIFICATION</scope>
    <source>
        <tissue evidence="2">Leaf</tissue>
    </source>
</reference>
<reference evidence="1" key="1">
    <citation type="journal article" date="2014" name="Nat. Commun.">
        <title>The tobacco genome sequence and its comparison with those of tomato and potato.</title>
        <authorList>
            <person name="Sierro N."/>
            <person name="Battey J.N."/>
            <person name="Ouadi S."/>
            <person name="Bakaher N."/>
            <person name="Bovet L."/>
            <person name="Willig A."/>
            <person name="Goepfert S."/>
            <person name="Peitsch M.C."/>
            <person name="Ivanov N.V."/>
        </authorList>
    </citation>
    <scope>NUCLEOTIDE SEQUENCE [LARGE SCALE GENOMIC DNA]</scope>
</reference>
<protein>
    <submittedName>
        <fullName evidence="2">Uncharacterized protein LOC107791954</fullName>
    </submittedName>
</protein>
<gene>
    <name evidence="2" type="primary">LOC107791954</name>
</gene>
<dbReference type="Proteomes" id="UP000790787">
    <property type="component" value="Chromosome 9"/>
</dbReference>
<sequence length="1078" mass="122383">MGRHTVQISAGVLELDVISALSTQISTLTNQVNQMTLVINKQQAQPVQLVQVFCEVCGEGHMSDLCPVKPESVCFVGAQNQYRPQAPQQQYRPPQTEQHAISTSYIEEMMKILMADQQAHTAKMIKKVMVDQQAQATTMRNLERQVGQLASAQNTRPVGALPSDTEANPKASINVVSLRNGRQLEEVQINIQLVDILQEVPKYAKYIKDIVANKRRLTEFETVALTEECSLRIQSKLPQKLKDPGSFIIQISIGKHAVGRALCDLGVSINLMSLSVSRQLGLGEPCPTTVILQLVDHSLAHPEGVIEDVLVQVGSFIFPADLIILDYEPDQEVPFILGRPFLDTGQAIIDVCKGKITMRVGDRVEVFNVYKVLRLPAHYEELSLISVMESDAKSLVPYMSPIDPLERALIGDEEDIEDELTGEIEQILDISCNYVHGFEKFEELDRHITLTPPKPSIEEAPKLELKPLPVHLRYAYLGNSEILPVIISSSLTNTQEEKLLKVLHENKKAIGWTIADIKGINPSFFMHKIFLEDGHRPSVEQQRSLNPIMKEVVKKEVIKLLDAGYNQIVICPEDQEKTTFTCPYGTFTFKRMPFGLCNAPATFQRCMMAIFTDMVEIFVEVFMDDFLEGIVLGHRVSRSGIEVDKAFEELKKKLVDAPIIVAPDWSLPFELMCDASDHAIGAVLGQRKDKLFYSIYYASKTLDDAQLNYITTEKELLAVVWAFEKFRAYLEFDVEIRDRKGTENQEGGQIKEVFPDEHLFAITQDPPPWYADYVNYLVSGVLPPEIESEARKRFLHDVNFYYWDEPYLYKQCADQLMRRCVPEKEVELVLYDCDASPYGGHDGGDRTAAKVLQSSFFWPTLFKDAHAFVKKCDQCQRIETITMRHEMPLNNILEFEIFDVEAIALPTNDAMVVAVFVKNNIFSRFGTPHALITDKGTHFCNRLLNNLLAKYGVRHRVATTYHPQTSGQVEVSNREIKQILEKTVSVNRKECATKLDDALWAYRTAYKTAIGTSSYRLAYEKACHLPVELEHKAYWAIKKLNMDLEAAGEKRLLQLNELDEFRLHSYVNAKLYKEKTKR</sequence>
<keyword evidence="1" id="KW-1185">Reference proteome</keyword>
<evidence type="ECO:0000313" key="1">
    <source>
        <dbReference type="Proteomes" id="UP000790787"/>
    </source>
</evidence>
<name>A0AC58RWN9_TOBAC</name>
<proteinExistence type="predicted"/>
<dbReference type="RefSeq" id="XP_075077165.1">
    <property type="nucleotide sequence ID" value="XM_075221064.1"/>
</dbReference>
<organism evidence="1 2">
    <name type="scientific">Nicotiana tabacum</name>
    <name type="common">Common tobacco</name>
    <dbReference type="NCBI Taxonomy" id="4097"/>
    <lineage>
        <taxon>Eukaryota</taxon>
        <taxon>Viridiplantae</taxon>
        <taxon>Streptophyta</taxon>
        <taxon>Embryophyta</taxon>
        <taxon>Tracheophyta</taxon>
        <taxon>Spermatophyta</taxon>
        <taxon>Magnoliopsida</taxon>
        <taxon>eudicotyledons</taxon>
        <taxon>Gunneridae</taxon>
        <taxon>Pentapetalae</taxon>
        <taxon>asterids</taxon>
        <taxon>lamiids</taxon>
        <taxon>Solanales</taxon>
        <taxon>Solanaceae</taxon>
        <taxon>Nicotianoideae</taxon>
        <taxon>Nicotianeae</taxon>
        <taxon>Nicotiana</taxon>
    </lineage>
</organism>